<evidence type="ECO:0000256" key="4">
    <source>
        <dbReference type="ARBA" id="ARBA00023163"/>
    </source>
</evidence>
<keyword evidence="7" id="KW-1185">Reference proteome</keyword>
<keyword evidence="2" id="KW-0805">Transcription regulation</keyword>
<dbReference type="KEGG" id="ccro:CMC5_059940"/>
<dbReference type="InterPro" id="IPR005119">
    <property type="entry name" value="LysR_subst-bd"/>
</dbReference>
<keyword evidence="4" id="KW-0804">Transcription</keyword>
<keyword evidence="3" id="KW-0238">DNA-binding</keyword>
<name>A0A0K1EMD2_CHOCO</name>
<dbReference type="OrthoDB" id="5317428at2"/>
<accession>A0A0K1EMD2</accession>
<dbReference type="GO" id="GO:0003700">
    <property type="term" value="F:DNA-binding transcription factor activity"/>
    <property type="evidence" value="ECO:0007669"/>
    <property type="project" value="InterPro"/>
</dbReference>
<dbReference type="SUPFAM" id="SSF53850">
    <property type="entry name" value="Periplasmic binding protein-like II"/>
    <property type="match status" value="1"/>
</dbReference>
<organism evidence="6 7">
    <name type="scientific">Chondromyces crocatus</name>
    <dbReference type="NCBI Taxonomy" id="52"/>
    <lineage>
        <taxon>Bacteria</taxon>
        <taxon>Pseudomonadati</taxon>
        <taxon>Myxococcota</taxon>
        <taxon>Polyangia</taxon>
        <taxon>Polyangiales</taxon>
        <taxon>Polyangiaceae</taxon>
        <taxon>Chondromyces</taxon>
    </lineage>
</organism>
<dbReference type="InterPro" id="IPR036390">
    <property type="entry name" value="WH_DNA-bd_sf"/>
</dbReference>
<evidence type="ECO:0000256" key="1">
    <source>
        <dbReference type="ARBA" id="ARBA00009437"/>
    </source>
</evidence>
<reference evidence="6 7" key="1">
    <citation type="submission" date="2015-07" db="EMBL/GenBank/DDBJ databases">
        <title>Genome analysis of myxobacterium Chondromyces crocatus Cm c5 reveals a high potential for natural compound synthesis and the genetic basis for the loss of fruiting body formation.</title>
        <authorList>
            <person name="Zaburannyi N."/>
            <person name="Bunk B."/>
            <person name="Maier J."/>
            <person name="Overmann J."/>
            <person name="Mueller R."/>
        </authorList>
    </citation>
    <scope>NUCLEOTIDE SEQUENCE [LARGE SCALE GENOMIC DNA]</scope>
    <source>
        <strain evidence="6 7">Cm c5</strain>
    </source>
</reference>
<dbReference type="Pfam" id="PF00126">
    <property type="entry name" value="HTH_1"/>
    <property type="match status" value="1"/>
</dbReference>
<sequence>MELRHLRYFLAVAEERHFGRAAQRLHIAQPPLSRQIQDLEAEIGVSLFDRSPRGVELTAAGSVFLTHVRRIFGTVELALQETKRASVGETGRLVIGYLSSLAYSGIIDLVRAYRLRFPTVELALREMYPQEQLEALKEGRIDVGFVRAPLDDPTIARQCVRSEELVVALPSEHPLAARKRIPLALLANEPFVSFPRQRGPGFFDQIITLCRAAGFSPRIVQEAPLLDIPSMVAAGFGIAILPESIRQLGRRGLSFRPLVGGPRTSLLMVWRQDDGSPTMEGFIAFVRRVGVPKLRAGASEKKKTASG</sequence>
<dbReference type="PANTHER" id="PTHR30346">
    <property type="entry name" value="TRANSCRIPTIONAL DUAL REGULATOR HCAR-RELATED"/>
    <property type="match status" value="1"/>
</dbReference>
<dbReference type="RefSeq" id="WP_050433514.1">
    <property type="nucleotide sequence ID" value="NZ_CP012159.1"/>
</dbReference>
<evidence type="ECO:0000259" key="5">
    <source>
        <dbReference type="PROSITE" id="PS50931"/>
    </source>
</evidence>
<evidence type="ECO:0000313" key="6">
    <source>
        <dbReference type="EMBL" id="AKT41783.1"/>
    </source>
</evidence>
<dbReference type="PROSITE" id="PS50931">
    <property type="entry name" value="HTH_LYSR"/>
    <property type="match status" value="1"/>
</dbReference>
<dbReference type="InterPro" id="IPR036388">
    <property type="entry name" value="WH-like_DNA-bd_sf"/>
</dbReference>
<dbReference type="PANTHER" id="PTHR30346:SF0">
    <property type="entry name" value="HCA OPERON TRANSCRIPTIONAL ACTIVATOR HCAR"/>
    <property type="match status" value="1"/>
</dbReference>
<evidence type="ECO:0000256" key="3">
    <source>
        <dbReference type="ARBA" id="ARBA00023125"/>
    </source>
</evidence>
<dbReference type="AlphaFoldDB" id="A0A0K1EMD2"/>
<dbReference type="STRING" id="52.CMC5_059940"/>
<dbReference type="Gene3D" id="1.10.10.10">
    <property type="entry name" value="Winged helix-like DNA-binding domain superfamily/Winged helix DNA-binding domain"/>
    <property type="match status" value="1"/>
</dbReference>
<dbReference type="SUPFAM" id="SSF46785">
    <property type="entry name" value="Winged helix' DNA-binding domain"/>
    <property type="match status" value="1"/>
</dbReference>
<dbReference type="FunFam" id="1.10.10.10:FF:000001">
    <property type="entry name" value="LysR family transcriptional regulator"/>
    <property type="match status" value="1"/>
</dbReference>
<protein>
    <submittedName>
        <fullName evidence="6">LysR family transcriptional regulator</fullName>
    </submittedName>
</protein>
<dbReference type="PRINTS" id="PR00039">
    <property type="entry name" value="HTHLYSR"/>
</dbReference>
<dbReference type="Gene3D" id="3.40.190.10">
    <property type="entry name" value="Periplasmic binding protein-like II"/>
    <property type="match status" value="2"/>
</dbReference>
<dbReference type="GO" id="GO:0032993">
    <property type="term" value="C:protein-DNA complex"/>
    <property type="evidence" value="ECO:0007669"/>
    <property type="project" value="TreeGrafter"/>
</dbReference>
<proteinExistence type="inferred from homology"/>
<dbReference type="Pfam" id="PF03466">
    <property type="entry name" value="LysR_substrate"/>
    <property type="match status" value="1"/>
</dbReference>
<dbReference type="EMBL" id="CP012159">
    <property type="protein sequence ID" value="AKT41783.1"/>
    <property type="molecule type" value="Genomic_DNA"/>
</dbReference>
<gene>
    <name evidence="6" type="primary">lysR</name>
    <name evidence="6" type="ORF">CMC5_059940</name>
</gene>
<dbReference type="GO" id="GO:0003677">
    <property type="term" value="F:DNA binding"/>
    <property type="evidence" value="ECO:0007669"/>
    <property type="project" value="UniProtKB-KW"/>
</dbReference>
<comment type="similarity">
    <text evidence="1">Belongs to the LysR transcriptional regulatory family.</text>
</comment>
<evidence type="ECO:0000256" key="2">
    <source>
        <dbReference type="ARBA" id="ARBA00023015"/>
    </source>
</evidence>
<dbReference type="Proteomes" id="UP000067626">
    <property type="component" value="Chromosome"/>
</dbReference>
<evidence type="ECO:0000313" key="7">
    <source>
        <dbReference type="Proteomes" id="UP000067626"/>
    </source>
</evidence>
<dbReference type="InterPro" id="IPR000847">
    <property type="entry name" value="LysR_HTH_N"/>
</dbReference>
<feature type="domain" description="HTH lysR-type" evidence="5">
    <location>
        <begin position="1"/>
        <end position="58"/>
    </location>
</feature>
<dbReference type="CDD" id="cd08414">
    <property type="entry name" value="PBP2_LTTR_aromatics_like"/>
    <property type="match status" value="1"/>
</dbReference>